<evidence type="ECO:0000313" key="3">
    <source>
        <dbReference type="Proteomes" id="UP000320184"/>
    </source>
</evidence>
<evidence type="ECO:0000313" key="2">
    <source>
        <dbReference type="EMBL" id="TMQ51393.1"/>
    </source>
</evidence>
<organism evidence="2 3">
    <name type="scientific">Eiseniibacteriota bacterium</name>
    <dbReference type="NCBI Taxonomy" id="2212470"/>
    <lineage>
        <taxon>Bacteria</taxon>
        <taxon>Candidatus Eiseniibacteriota</taxon>
    </lineage>
</organism>
<proteinExistence type="predicted"/>
<comment type="caution">
    <text evidence="2">The sequence shown here is derived from an EMBL/GenBank/DDBJ whole genome shotgun (WGS) entry which is preliminary data.</text>
</comment>
<feature type="transmembrane region" description="Helical" evidence="1">
    <location>
        <begin position="20"/>
        <end position="42"/>
    </location>
</feature>
<protein>
    <submittedName>
        <fullName evidence="2">Flp family type IVb pilin</fullName>
    </submittedName>
</protein>
<gene>
    <name evidence="2" type="ORF">E6K73_06005</name>
</gene>
<evidence type="ECO:0000256" key="1">
    <source>
        <dbReference type="SAM" id="Phobius"/>
    </source>
</evidence>
<keyword evidence="1" id="KW-0812">Transmembrane</keyword>
<dbReference type="Proteomes" id="UP000320184">
    <property type="component" value="Unassembled WGS sequence"/>
</dbReference>
<name>A0A538SJ45_UNCEI</name>
<keyword evidence="1" id="KW-0472">Membrane</keyword>
<dbReference type="AlphaFoldDB" id="A0A538SJ45"/>
<dbReference type="EMBL" id="VBOT01000072">
    <property type="protein sequence ID" value="TMQ51393.1"/>
    <property type="molecule type" value="Genomic_DNA"/>
</dbReference>
<accession>A0A538SJ45</accession>
<sequence>MQKLLVRFIREEEGEDLIEYGLLAAFVAAVATAVIIADPLGVKGALKAAFQKAVTALNNA</sequence>
<reference evidence="2 3" key="1">
    <citation type="journal article" date="2019" name="Nat. Microbiol.">
        <title>Mediterranean grassland soil C-N compound turnover is dependent on rainfall and depth, and is mediated by genomically divergent microorganisms.</title>
        <authorList>
            <person name="Diamond S."/>
            <person name="Andeer P.F."/>
            <person name="Li Z."/>
            <person name="Crits-Christoph A."/>
            <person name="Burstein D."/>
            <person name="Anantharaman K."/>
            <person name="Lane K.R."/>
            <person name="Thomas B.C."/>
            <person name="Pan C."/>
            <person name="Northen T.R."/>
            <person name="Banfield J.F."/>
        </authorList>
    </citation>
    <scope>NUCLEOTIDE SEQUENCE [LARGE SCALE GENOMIC DNA]</scope>
    <source>
        <strain evidence="2">WS_3</strain>
    </source>
</reference>
<keyword evidence="1" id="KW-1133">Transmembrane helix</keyword>